<proteinExistence type="predicted"/>
<dbReference type="AlphaFoldDB" id="A0A0V0TDH8"/>
<accession>A0A0V0TDH8</accession>
<dbReference type="Proteomes" id="UP000055048">
    <property type="component" value="Unassembled WGS sequence"/>
</dbReference>
<evidence type="ECO:0000313" key="1">
    <source>
        <dbReference type="EMBL" id="KRX37051.1"/>
    </source>
</evidence>
<dbReference type="EMBL" id="JYDJ01000329">
    <property type="protein sequence ID" value="KRX37051.1"/>
    <property type="molecule type" value="Genomic_DNA"/>
</dbReference>
<keyword evidence="2" id="KW-1185">Reference proteome</keyword>
<reference evidence="1 2" key="1">
    <citation type="submission" date="2015-01" db="EMBL/GenBank/DDBJ databases">
        <title>Evolution of Trichinella species and genotypes.</title>
        <authorList>
            <person name="Korhonen P.K."/>
            <person name="Edoardo P."/>
            <person name="Giuseppe L.R."/>
            <person name="Gasser R.B."/>
        </authorList>
    </citation>
    <scope>NUCLEOTIDE SEQUENCE [LARGE SCALE GENOMIC DNA]</scope>
    <source>
        <strain evidence="1">ISS417</strain>
    </source>
</reference>
<sequence>MIEGFTEKTSLALSKHETKICFTYTEYIQHYKLTNITVEKQMVNKSLVQFKANIDLSRPDFPSDSAYFFAIENFPLGN</sequence>
<evidence type="ECO:0000313" key="2">
    <source>
        <dbReference type="Proteomes" id="UP000055048"/>
    </source>
</evidence>
<gene>
    <name evidence="1" type="ORF">T05_12812</name>
</gene>
<protein>
    <submittedName>
        <fullName evidence="1">Uncharacterized protein</fullName>
    </submittedName>
</protein>
<name>A0A0V0TDH8_9BILA</name>
<organism evidence="1 2">
    <name type="scientific">Trichinella murrelli</name>
    <dbReference type="NCBI Taxonomy" id="144512"/>
    <lineage>
        <taxon>Eukaryota</taxon>
        <taxon>Metazoa</taxon>
        <taxon>Ecdysozoa</taxon>
        <taxon>Nematoda</taxon>
        <taxon>Enoplea</taxon>
        <taxon>Dorylaimia</taxon>
        <taxon>Trichinellida</taxon>
        <taxon>Trichinellidae</taxon>
        <taxon>Trichinella</taxon>
    </lineage>
</organism>
<comment type="caution">
    <text evidence="1">The sequence shown here is derived from an EMBL/GenBank/DDBJ whole genome shotgun (WGS) entry which is preliminary data.</text>
</comment>